<protein>
    <submittedName>
        <fullName evidence="2">Uncharacterized protein</fullName>
    </submittedName>
</protein>
<evidence type="ECO:0000313" key="3">
    <source>
        <dbReference type="Proteomes" id="UP000314985"/>
    </source>
</evidence>
<dbReference type="Proteomes" id="UP000694723">
    <property type="component" value="Unplaced"/>
</dbReference>
<dbReference type="OMA" id="DQDELEC"/>
<feature type="region of interest" description="Disordered" evidence="1">
    <location>
        <begin position="104"/>
        <end position="124"/>
    </location>
</feature>
<feature type="region of interest" description="Disordered" evidence="1">
    <location>
        <begin position="1"/>
        <end position="23"/>
    </location>
</feature>
<dbReference type="Ensembl" id="ENSSSCT00035025709.1">
    <property type="protein sequence ID" value="ENSSSCP00035009747.1"/>
    <property type="gene ID" value="ENSSSCG00035019823.1"/>
</dbReference>
<dbReference type="AlphaFoldDB" id="A0A4X1U3N7"/>
<accession>A0A4X1U3N7</accession>
<name>A0A4X1U3N7_PIG</name>
<organism evidence="2 3">
    <name type="scientific">Sus scrofa</name>
    <name type="common">Pig</name>
    <dbReference type="NCBI Taxonomy" id="9823"/>
    <lineage>
        <taxon>Eukaryota</taxon>
        <taxon>Metazoa</taxon>
        <taxon>Chordata</taxon>
        <taxon>Craniata</taxon>
        <taxon>Vertebrata</taxon>
        <taxon>Euteleostomi</taxon>
        <taxon>Mammalia</taxon>
        <taxon>Eutheria</taxon>
        <taxon>Laurasiatheria</taxon>
        <taxon>Artiodactyla</taxon>
        <taxon>Suina</taxon>
        <taxon>Suidae</taxon>
        <taxon>Sus</taxon>
    </lineage>
</organism>
<evidence type="ECO:0000256" key="1">
    <source>
        <dbReference type="SAM" id="MobiDB-lite"/>
    </source>
</evidence>
<dbReference type="ExpressionAtlas" id="A0A4X1U3N7">
    <property type="expression patterns" value="baseline"/>
</dbReference>
<feature type="compositionally biased region" description="Basic and acidic residues" evidence="1">
    <location>
        <begin position="106"/>
        <end position="116"/>
    </location>
</feature>
<reference evidence="2" key="2">
    <citation type="submission" date="2025-05" db="UniProtKB">
        <authorList>
            <consortium name="Ensembl"/>
        </authorList>
    </citation>
    <scope>IDENTIFICATION</scope>
</reference>
<reference evidence="2 3" key="1">
    <citation type="submission" date="2017-08" db="EMBL/GenBank/DDBJ databases">
        <title>USMARCv1.0.</title>
        <authorList>
            <person name="Hannum G.I."/>
            <person name="Koren S."/>
            <person name="Schroeder S.G."/>
            <person name="Chin S.C."/>
            <person name="Nonneman D.J."/>
            <person name="Becker S.A."/>
            <person name="Rosen B.D."/>
            <person name="Bickhart D.M."/>
            <person name="Putnam N.H."/>
            <person name="Green R.E."/>
            <person name="Tuggle C.K."/>
            <person name="Liu H."/>
            <person name="Rohrer G.A."/>
            <person name="Warr A."/>
            <person name="Hall R."/>
            <person name="Kim K."/>
            <person name="Hume D.A."/>
            <person name="Talbot R."/>
            <person name="Chow W."/>
            <person name="Howe K."/>
            <person name="Schwartz A.S."/>
            <person name="Watson M."/>
            <person name="Archibald A.L."/>
            <person name="Phillippy A.M."/>
            <person name="Smith T.P.L."/>
        </authorList>
    </citation>
    <scope>NUCLEOTIDE SEQUENCE [LARGE SCALE GENOMIC DNA]</scope>
</reference>
<feature type="compositionally biased region" description="Basic and acidic residues" evidence="1">
    <location>
        <begin position="9"/>
        <end position="23"/>
    </location>
</feature>
<sequence length="124" mass="13258">VHGHQQGGRGHEDELQRPEPDVRDGEVVVVADVLAAGLQGVADEVGLLVAPHLLGRHHQDHDAEDEEHREPDLADAGGVLVHAAQDGLQRAPVHLLLRTVCAAKDQATRHRGDRSGQDQGEQAA</sequence>
<dbReference type="Ensembl" id="ENSSSCT00070026884.1">
    <property type="protein sequence ID" value="ENSSSCP00070022357.1"/>
    <property type="gene ID" value="ENSSSCG00070013774.1"/>
</dbReference>
<dbReference type="Proteomes" id="UP000314985">
    <property type="component" value="Chromosome 11"/>
</dbReference>
<proteinExistence type="predicted"/>
<dbReference type="Ensembl" id="ENSSSCT00060049065.1">
    <property type="protein sequence ID" value="ENSSSCP00060021004.1"/>
    <property type="gene ID" value="ENSSSCG00060036218.1"/>
</dbReference>
<dbReference type="Proteomes" id="UP000694720">
    <property type="component" value="Unplaced"/>
</dbReference>
<evidence type="ECO:0000313" key="2">
    <source>
        <dbReference type="Ensembl" id="ENSSSCP00070022357.1"/>
    </source>
</evidence>